<dbReference type="PhylomeDB" id="Q2JCN7"/>
<dbReference type="CAZy" id="GT2">
    <property type="family name" value="Glycosyltransferase Family 2"/>
</dbReference>
<gene>
    <name evidence="4" type="ordered locus">Francci3_1579</name>
</gene>
<dbReference type="STRING" id="106370.Francci3_1579"/>
<dbReference type="AlphaFoldDB" id="Q2JCN7"/>
<dbReference type="InterPro" id="IPR001173">
    <property type="entry name" value="Glyco_trans_2-like"/>
</dbReference>
<name>Q2JCN7_FRACC</name>
<dbReference type="GO" id="GO:0016740">
    <property type="term" value="F:transferase activity"/>
    <property type="evidence" value="ECO:0007669"/>
    <property type="project" value="UniProtKB-KW"/>
</dbReference>
<dbReference type="Proteomes" id="UP000001937">
    <property type="component" value="Chromosome"/>
</dbReference>
<keyword evidence="5" id="KW-1185">Reference proteome</keyword>
<sequence>MSGSGDSPSVSVVIPALNEARNLREVFGRLPVDAEIILVDGNSTDDTVRLARELRPDVVVVRQTRYGKGNAMACGFAVASGDIVVTLDADGSADPAEIPSFVAALVQGADFVKGTRFAHRGGSNDITLLRTLGNLFFCHLVNLLFHRRFTDLCYGYNAFRRDCLPMLGLMPGETDGIRRHGDGFEIETLITLRATKACLRVTEVGSFEHKRLHGASNLNAGRDGMRVLRTILVEWSENLTARSRNRARWDGMLLSSPGQPVSTIVSQRRPGDLPHGRRRTTGATEYA</sequence>
<feature type="domain" description="Glycosyltransferase 2-like" evidence="3">
    <location>
        <begin position="11"/>
        <end position="162"/>
    </location>
</feature>
<protein>
    <submittedName>
        <fullName evidence="4">Glycosyl transferase, family 2</fullName>
    </submittedName>
</protein>
<dbReference type="EMBL" id="CP000249">
    <property type="protein sequence ID" value="ABD10955.1"/>
    <property type="molecule type" value="Genomic_DNA"/>
</dbReference>
<evidence type="ECO:0000256" key="2">
    <source>
        <dbReference type="SAM" id="MobiDB-lite"/>
    </source>
</evidence>
<evidence type="ECO:0000259" key="3">
    <source>
        <dbReference type="Pfam" id="PF00535"/>
    </source>
</evidence>
<dbReference type="HOGENOM" id="CLU_033536_4_1_11"/>
<dbReference type="CDD" id="cd04179">
    <property type="entry name" value="DPM_DPG-synthase_like"/>
    <property type="match status" value="1"/>
</dbReference>
<evidence type="ECO:0000313" key="5">
    <source>
        <dbReference type="Proteomes" id="UP000001937"/>
    </source>
</evidence>
<dbReference type="InterPro" id="IPR050256">
    <property type="entry name" value="Glycosyltransferase_2"/>
</dbReference>
<dbReference type="eggNOG" id="COG1215">
    <property type="taxonomic scope" value="Bacteria"/>
</dbReference>
<feature type="region of interest" description="Disordered" evidence="2">
    <location>
        <begin position="259"/>
        <end position="287"/>
    </location>
</feature>
<dbReference type="SUPFAM" id="SSF53448">
    <property type="entry name" value="Nucleotide-diphospho-sugar transferases"/>
    <property type="match status" value="1"/>
</dbReference>
<comment type="similarity">
    <text evidence="1">Belongs to the glycosyltransferase 2 family.</text>
</comment>
<dbReference type="PANTHER" id="PTHR48090:SF7">
    <property type="entry name" value="RFBJ PROTEIN"/>
    <property type="match status" value="1"/>
</dbReference>
<evidence type="ECO:0000313" key="4">
    <source>
        <dbReference type="EMBL" id="ABD10955.1"/>
    </source>
</evidence>
<evidence type="ECO:0000256" key="1">
    <source>
        <dbReference type="ARBA" id="ARBA00006739"/>
    </source>
</evidence>
<dbReference type="RefSeq" id="WP_011436018.1">
    <property type="nucleotide sequence ID" value="NC_007777.1"/>
</dbReference>
<dbReference type="KEGG" id="fra:Francci3_1579"/>
<keyword evidence="4" id="KW-0808">Transferase</keyword>
<reference evidence="4 5" key="1">
    <citation type="journal article" date="2007" name="Genome Res.">
        <title>Genome characteristics of facultatively symbiotic Frankia sp. strains reflect host range and host plant biogeography.</title>
        <authorList>
            <person name="Normand P."/>
            <person name="Lapierre P."/>
            <person name="Tisa L.S."/>
            <person name="Gogarten J.P."/>
            <person name="Alloisio N."/>
            <person name="Bagnarol E."/>
            <person name="Bassi C.A."/>
            <person name="Berry A.M."/>
            <person name="Bickhart D.M."/>
            <person name="Choisne N."/>
            <person name="Couloux A."/>
            <person name="Cournoyer B."/>
            <person name="Cruveiller S."/>
            <person name="Daubin V."/>
            <person name="Demange N."/>
            <person name="Francino M.P."/>
            <person name="Goltsman E."/>
            <person name="Huang Y."/>
            <person name="Kopp O.R."/>
            <person name="Labarre L."/>
            <person name="Lapidus A."/>
            <person name="Lavire C."/>
            <person name="Marechal J."/>
            <person name="Martinez M."/>
            <person name="Mastronunzio J.E."/>
            <person name="Mullin B.C."/>
            <person name="Niemann J."/>
            <person name="Pujic P."/>
            <person name="Rawnsley T."/>
            <person name="Rouy Z."/>
            <person name="Schenowitz C."/>
            <person name="Sellstedt A."/>
            <person name="Tavares F."/>
            <person name="Tomkins J.P."/>
            <person name="Vallenet D."/>
            <person name="Valverde C."/>
            <person name="Wall L.G."/>
            <person name="Wang Y."/>
            <person name="Medigue C."/>
            <person name="Benson D.R."/>
        </authorList>
    </citation>
    <scope>NUCLEOTIDE SEQUENCE [LARGE SCALE GENOMIC DNA]</scope>
    <source>
        <strain evidence="5">DSM 45818 / CECT 9043 / CcI3</strain>
    </source>
</reference>
<dbReference type="OrthoDB" id="3177103at2"/>
<organism evidence="4 5">
    <name type="scientific">Frankia casuarinae (strain DSM 45818 / CECT 9043 / HFP020203 / CcI3)</name>
    <dbReference type="NCBI Taxonomy" id="106370"/>
    <lineage>
        <taxon>Bacteria</taxon>
        <taxon>Bacillati</taxon>
        <taxon>Actinomycetota</taxon>
        <taxon>Actinomycetes</taxon>
        <taxon>Frankiales</taxon>
        <taxon>Frankiaceae</taxon>
        <taxon>Frankia</taxon>
    </lineage>
</organism>
<accession>Q2JCN7</accession>
<dbReference type="Pfam" id="PF00535">
    <property type="entry name" value="Glycos_transf_2"/>
    <property type="match status" value="1"/>
</dbReference>
<dbReference type="InterPro" id="IPR029044">
    <property type="entry name" value="Nucleotide-diphossugar_trans"/>
</dbReference>
<proteinExistence type="inferred from homology"/>
<dbReference type="Gene3D" id="3.90.550.10">
    <property type="entry name" value="Spore Coat Polysaccharide Biosynthesis Protein SpsA, Chain A"/>
    <property type="match status" value="1"/>
</dbReference>
<dbReference type="PANTHER" id="PTHR48090">
    <property type="entry name" value="UNDECAPRENYL-PHOSPHATE 4-DEOXY-4-FORMAMIDO-L-ARABINOSE TRANSFERASE-RELATED"/>
    <property type="match status" value="1"/>
</dbReference>